<evidence type="ECO:0000313" key="3">
    <source>
        <dbReference type="Proteomes" id="UP000799777"/>
    </source>
</evidence>
<proteinExistence type="predicted"/>
<organism evidence="2 3">
    <name type="scientific">Setomelanomma holmii</name>
    <dbReference type="NCBI Taxonomy" id="210430"/>
    <lineage>
        <taxon>Eukaryota</taxon>
        <taxon>Fungi</taxon>
        <taxon>Dikarya</taxon>
        <taxon>Ascomycota</taxon>
        <taxon>Pezizomycotina</taxon>
        <taxon>Dothideomycetes</taxon>
        <taxon>Pleosporomycetidae</taxon>
        <taxon>Pleosporales</taxon>
        <taxon>Pleosporineae</taxon>
        <taxon>Phaeosphaeriaceae</taxon>
        <taxon>Setomelanomma</taxon>
    </lineage>
</organism>
<feature type="compositionally biased region" description="Low complexity" evidence="1">
    <location>
        <begin position="1"/>
        <end position="31"/>
    </location>
</feature>
<evidence type="ECO:0000313" key="2">
    <source>
        <dbReference type="EMBL" id="KAF2035565.1"/>
    </source>
</evidence>
<feature type="region of interest" description="Disordered" evidence="1">
    <location>
        <begin position="1"/>
        <end position="40"/>
    </location>
</feature>
<dbReference type="AlphaFoldDB" id="A0A9P4LSI7"/>
<gene>
    <name evidence="2" type="ORF">EK21DRAFT_84609</name>
</gene>
<protein>
    <submittedName>
        <fullName evidence="2">Uncharacterized protein</fullName>
    </submittedName>
</protein>
<name>A0A9P4LSI7_9PLEO</name>
<dbReference type="Proteomes" id="UP000799777">
    <property type="component" value="Unassembled WGS sequence"/>
</dbReference>
<accession>A0A9P4LSI7</accession>
<evidence type="ECO:0000256" key="1">
    <source>
        <dbReference type="SAM" id="MobiDB-lite"/>
    </source>
</evidence>
<keyword evidence="3" id="KW-1185">Reference proteome</keyword>
<dbReference type="EMBL" id="ML978157">
    <property type="protein sequence ID" value="KAF2035565.1"/>
    <property type="molecule type" value="Genomic_DNA"/>
</dbReference>
<sequence length="225" mass="24793">MERRLSTSSFTSASTSRRSTYTPSRSASPTSVQTERTPGELCSHCGALDTEGSEAEDLSLKVVNGRFVPIDGQKMSKKLKEKQQRLLSTTALSYLQNIMLDENPSLPRTAAPGVGHKHGGWSELKSTNQSKIIKDELKIVPLKNNKLDVIDTPTLSLKQQYGLIKDIQTELARLVDMNSGPIDPSHCMDQMSKLLSRISGSNTDIERRWAHIGEAQGSSTPRPKM</sequence>
<reference evidence="2" key="1">
    <citation type="journal article" date="2020" name="Stud. Mycol.">
        <title>101 Dothideomycetes genomes: a test case for predicting lifestyles and emergence of pathogens.</title>
        <authorList>
            <person name="Haridas S."/>
            <person name="Albert R."/>
            <person name="Binder M."/>
            <person name="Bloem J."/>
            <person name="Labutti K."/>
            <person name="Salamov A."/>
            <person name="Andreopoulos B."/>
            <person name="Baker S."/>
            <person name="Barry K."/>
            <person name="Bills G."/>
            <person name="Bluhm B."/>
            <person name="Cannon C."/>
            <person name="Castanera R."/>
            <person name="Culley D."/>
            <person name="Daum C."/>
            <person name="Ezra D."/>
            <person name="Gonzalez J."/>
            <person name="Henrissat B."/>
            <person name="Kuo A."/>
            <person name="Liang C."/>
            <person name="Lipzen A."/>
            <person name="Lutzoni F."/>
            <person name="Magnuson J."/>
            <person name="Mondo S."/>
            <person name="Nolan M."/>
            <person name="Ohm R."/>
            <person name="Pangilinan J."/>
            <person name="Park H.-J."/>
            <person name="Ramirez L."/>
            <person name="Alfaro M."/>
            <person name="Sun H."/>
            <person name="Tritt A."/>
            <person name="Yoshinaga Y."/>
            <person name="Zwiers L.-H."/>
            <person name="Turgeon B."/>
            <person name="Goodwin S."/>
            <person name="Spatafora J."/>
            <person name="Crous P."/>
            <person name="Grigoriev I."/>
        </authorList>
    </citation>
    <scope>NUCLEOTIDE SEQUENCE</scope>
    <source>
        <strain evidence="2">CBS 110217</strain>
    </source>
</reference>
<comment type="caution">
    <text evidence="2">The sequence shown here is derived from an EMBL/GenBank/DDBJ whole genome shotgun (WGS) entry which is preliminary data.</text>
</comment>